<protein>
    <submittedName>
        <fullName evidence="1">Alternate signal-mediated exported protein</fullName>
    </submittedName>
</protein>
<dbReference type="RefSeq" id="WP_130434410.1">
    <property type="nucleotide sequence ID" value="NZ_SGXF01000002.1"/>
</dbReference>
<organism evidence="1 2">
    <name type="scientific">Cuneatibacter caecimuris</name>
    <dbReference type="NCBI Taxonomy" id="1796618"/>
    <lineage>
        <taxon>Bacteria</taxon>
        <taxon>Bacillati</taxon>
        <taxon>Bacillota</taxon>
        <taxon>Clostridia</taxon>
        <taxon>Lachnospirales</taxon>
        <taxon>Lachnospiraceae</taxon>
        <taxon>Cuneatibacter</taxon>
    </lineage>
</organism>
<gene>
    <name evidence="1" type="ORF">EV209_1382</name>
</gene>
<evidence type="ECO:0000313" key="2">
    <source>
        <dbReference type="Proteomes" id="UP000292927"/>
    </source>
</evidence>
<keyword evidence="2" id="KW-1185">Reference proteome</keyword>
<name>A0A4Q7PKB3_9FIRM</name>
<accession>A0A4Q7PKB3</accession>
<sequence>MKRRKVWYLKRAAALSLLASALVLTGKTSAYLISRQEAVNRFLLPEDVIEIEESFTEPEKLTPGQKIMKSPAVKNKGNIPVFVRMRAEFSDSAMESCCEPVTVSEEWSQGADGYYYYKKILQAGEYTEPLFDQIVIRNDVPEDLLDSFDLIVYSESKDLFGYEGAVEDVSEDGFRKQW</sequence>
<comment type="caution">
    <text evidence="1">The sequence shown here is derived from an EMBL/GenBank/DDBJ whole genome shotgun (WGS) entry which is preliminary data.</text>
</comment>
<reference evidence="1 2" key="1">
    <citation type="submission" date="2019-02" db="EMBL/GenBank/DDBJ databases">
        <title>Genomic Encyclopedia of Type Strains, Phase IV (KMG-IV): sequencing the most valuable type-strain genomes for metagenomic binning, comparative biology and taxonomic classification.</title>
        <authorList>
            <person name="Goeker M."/>
        </authorList>
    </citation>
    <scope>NUCLEOTIDE SEQUENCE [LARGE SCALE GENOMIC DNA]</scope>
    <source>
        <strain evidence="1 2">DSM 29486</strain>
    </source>
</reference>
<dbReference type="AlphaFoldDB" id="A0A4Q7PKB3"/>
<evidence type="ECO:0000313" key="1">
    <source>
        <dbReference type="EMBL" id="RZT00945.1"/>
    </source>
</evidence>
<proteinExistence type="predicted"/>
<dbReference type="EMBL" id="SGXF01000002">
    <property type="protein sequence ID" value="RZT00945.1"/>
    <property type="molecule type" value="Genomic_DNA"/>
</dbReference>
<dbReference type="Proteomes" id="UP000292927">
    <property type="component" value="Unassembled WGS sequence"/>
</dbReference>
<dbReference type="OrthoDB" id="1647762at2"/>